<dbReference type="Proteomes" id="UP000225605">
    <property type="component" value="Unassembled WGS sequence"/>
</dbReference>
<dbReference type="RefSeq" id="WP_120211291.1">
    <property type="nucleotide sequence ID" value="NZ_CAWOAK010000001.1"/>
</dbReference>
<evidence type="ECO:0000313" key="1">
    <source>
        <dbReference type="EMBL" id="PHM22189.1"/>
    </source>
</evidence>
<dbReference type="AlphaFoldDB" id="A0A2D0IKH5"/>
<protein>
    <submittedName>
        <fullName evidence="1">Uncharacterized protein</fullName>
    </submittedName>
</protein>
<proteinExistence type="predicted"/>
<gene>
    <name evidence="1" type="ORF">Xehl_03864</name>
</gene>
<accession>A0A2D0IKH5</accession>
<sequence length="93" mass="10460">MMDSPEKILYKEYGSQGGEDHLINSRSLQGSAYNAVHLHTFESRYRQTPNPSSGGESLPVLLYTGFSFMQGNSPCHNHNVFCTIFTYALINVR</sequence>
<dbReference type="EMBL" id="NIBT01000035">
    <property type="protein sequence ID" value="PHM22189.1"/>
    <property type="molecule type" value="Genomic_DNA"/>
</dbReference>
<reference evidence="1 2" key="1">
    <citation type="journal article" date="2017" name="Nat. Microbiol.">
        <title>Natural product diversity associated with the nematode symbionts Photorhabdus and Xenorhabdus.</title>
        <authorList>
            <person name="Tobias N.J."/>
            <person name="Wolff H."/>
            <person name="Djahanschiri B."/>
            <person name="Grundmann F."/>
            <person name="Kronenwerth M."/>
            <person name="Shi Y.M."/>
            <person name="Simonyi S."/>
            <person name="Grun P."/>
            <person name="Shapiro-Ilan D."/>
            <person name="Pidot S.J."/>
            <person name="Stinear T.P."/>
            <person name="Ebersberger I."/>
            <person name="Bode H.B."/>
        </authorList>
    </citation>
    <scope>NUCLEOTIDE SEQUENCE [LARGE SCALE GENOMIC DNA]</scope>
    <source>
        <strain evidence="1 2">DSM 16337</strain>
    </source>
</reference>
<dbReference type="OrthoDB" id="6446178at2"/>
<name>A0A2D0IKH5_9GAMM</name>
<evidence type="ECO:0000313" key="2">
    <source>
        <dbReference type="Proteomes" id="UP000225605"/>
    </source>
</evidence>
<organism evidence="1 2">
    <name type="scientific">Xenorhabdus ehlersii</name>
    <dbReference type="NCBI Taxonomy" id="290111"/>
    <lineage>
        <taxon>Bacteria</taxon>
        <taxon>Pseudomonadati</taxon>
        <taxon>Pseudomonadota</taxon>
        <taxon>Gammaproteobacteria</taxon>
        <taxon>Enterobacterales</taxon>
        <taxon>Morganellaceae</taxon>
        <taxon>Xenorhabdus</taxon>
    </lineage>
</organism>
<comment type="caution">
    <text evidence="1">The sequence shown here is derived from an EMBL/GenBank/DDBJ whole genome shotgun (WGS) entry which is preliminary data.</text>
</comment>